<dbReference type="Pfam" id="PF04019">
    <property type="entry name" value="DUF359"/>
    <property type="match status" value="1"/>
</dbReference>
<proteinExistence type="predicted"/>
<evidence type="ECO:0000313" key="6">
    <source>
        <dbReference type="EMBL" id="KPQ43319.1"/>
    </source>
</evidence>
<protein>
    <recommendedName>
        <fullName evidence="8">Dephospho-coenzyme A kinase</fullName>
    </recommendedName>
</protein>
<keyword evidence="5" id="KW-0342">GTP-binding</keyword>
<dbReference type="GO" id="GO:0016301">
    <property type="term" value="F:kinase activity"/>
    <property type="evidence" value="ECO:0007669"/>
    <property type="project" value="UniProtKB-KW"/>
</dbReference>
<evidence type="ECO:0000256" key="1">
    <source>
        <dbReference type="ARBA" id="ARBA00022679"/>
    </source>
</evidence>
<accession>A0A0P8CK02</accession>
<dbReference type="Proteomes" id="UP000050360">
    <property type="component" value="Unassembled WGS sequence"/>
</dbReference>
<dbReference type="InterPro" id="IPR007164">
    <property type="entry name" value="GTP-dep_dephospho-CoA_kin"/>
</dbReference>
<name>A0A0P8CK02_9EURY</name>
<comment type="caution">
    <text evidence="6">The sequence shown here is derived from an EMBL/GenBank/DDBJ whole genome shotgun (WGS) entry which is preliminary data.</text>
</comment>
<dbReference type="GO" id="GO:0015937">
    <property type="term" value="P:coenzyme A biosynthetic process"/>
    <property type="evidence" value="ECO:0007669"/>
    <property type="project" value="UniProtKB-KW"/>
</dbReference>
<evidence type="ECO:0000256" key="3">
    <source>
        <dbReference type="ARBA" id="ARBA00022777"/>
    </source>
</evidence>
<sequence>MKGYRLPVELRDELRQLHGELYPGDGIETTKKIIHDLENCTKVISVGDIVTFNLLNAGLIPDISFVDNKTKRSPVSDQITQGTKHGHFSTITVESPPGIITEELLQEIQAAMRSDKHIQIVIKGEEDLAALPAIAMRPYHQ</sequence>
<evidence type="ECO:0008006" key="8">
    <source>
        <dbReference type="Google" id="ProtNLM"/>
    </source>
</evidence>
<dbReference type="PANTHER" id="PTHR40732:SF1">
    <property type="entry name" value="GTP-DEPENDENT DEPHOSPHO-COA KINASE"/>
    <property type="match status" value="1"/>
</dbReference>
<gene>
    <name evidence="6" type="ORF">MPEBLZ_02127</name>
</gene>
<evidence type="ECO:0000313" key="7">
    <source>
        <dbReference type="Proteomes" id="UP000050360"/>
    </source>
</evidence>
<reference evidence="6 7" key="1">
    <citation type="submission" date="2015-09" db="EMBL/GenBank/DDBJ databases">
        <title>A metagenomics-based metabolic model of nitrate-dependent anaerobic oxidation of methane by Methanoperedens-like archaea.</title>
        <authorList>
            <person name="Arshad A."/>
            <person name="Speth D.R."/>
            <person name="De Graaf R.M."/>
            <person name="Op Den Camp H.J."/>
            <person name="Jetten M.S."/>
            <person name="Welte C.U."/>
        </authorList>
    </citation>
    <scope>NUCLEOTIDE SEQUENCE [LARGE SCALE GENOMIC DNA]</scope>
</reference>
<evidence type="ECO:0000256" key="5">
    <source>
        <dbReference type="ARBA" id="ARBA00023134"/>
    </source>
</evidence>
<keyword evidence="2" id="KW-0547">Nucleotide-binding</keyword>
<keyword evidence="3" id="KW-0418">Kinase</keyword>
<keyword evidence="1" id="KW-0808">Transferase</keyword>
<keyword evidence="4" id="KW-0173">Coenzyme A biosynthesis</keyword>
<dbReference type="EMBL" id="LKCM01000159">
    <property type="protein sequence ID" value="KPQ43319.1"/>
    <property type="molecule type" value="Genomic_DNA"/>
</dbReference>
<organism evidence="6 7">
    <name type="scientific">Candidatus Methanoperedens nitratireducens</name>
    <dbReference type="NCBI Taxonomy" id="1392998"/>
    <lineage>
        <taxon>Archaea</taxon>
        <taxon>Methanobacteriati</taxon>
        <taxon>Methanobacteriota</taxon>
        <taxon>Stenosarchaea group</taxon>
        <taxon>Methanomicrobia</taxon>
        <taxon>Methanosarcinales</taxon>
        <taxon>ANME-2 cluster</taxon>
        <taxon>Candidatus Methanoperedentaceae</taxon>
        <taxon>Candidatus Methanoperedens</taxon>
    </lineage>
</organism>
<dbReference type="GO" id="GO:0005525">
    <property type="term" value="F:GTP binding"/>
    <property type="evidence" value="ECO:0007669"/>
    <property type="project" value="UniProtKB-KW"/>
</dbReference>
<dbReference type="PANTHER" id="PTHR40732">
    <property type="entry name" value="UPF0218 PROTEIN TK1697"/>
    <property type="match status" value="1"/>
</dbReference>
<evidence type="ECO:0000256" key="2">
    <source>
        <dbReference type="ARBA" id="ARBA00022741"/>
    </source>
</evidence>
<evidence type="ECO:0000256" key="4">
    <source>
        <dbReference type="ARBA" id="ARBA00022993"/>
    </source>
</evidence>
<dbReference type="AlphaFoldDB" id="A0A0P8CK02"/>